<dbReference type="Pfam" id="PF07690">
    <property type="entry name" value="MFS_1"/>
    <property type="match status" value="1"/>
</dbReference>
<dbReference type="PANTHER" id="PTHR23517:SF2">
    <property type="entry name" value="MULTIDRUG RESISTANCE PROTEIN MDTH"/>
    <property type="match status" value="1"/>
</dbReference>
<evidence type="ECO:0000256" key="2">
    <source>
        <dbReference type="ARBA" id="ARBA00022448"/>
    </source>
</evidence>
<evidence type="ECO:0000256" key="3">
    <source>
        <dbReference type="ARBA" id="ARBA00022475"/>
    </source>
</evidence>
<gene>
    <name evidence="9" type="ORF">METZ01_LOCUS86406</name>
</gene>
<keyword evidence="5 7" id="KW-1133">Transmembrane helix</keyword>
<evidence type="ECO:0000256" key="4">
    <source>
        <dbReference type="ARBA" id="ARBA00022692"/>
    </source>
</evidence>
<keyword evidence="2" id="KW-0813">Transport</keyword>
<feature type="transmembrane region" description="Helical" evidence="7">
    <location>
        <begin position="61"/>
        <end position="78"/>
    </location>
</feature>
<feature type="transmembrane region" description="Helical" evidence="7">
    <location>
        <begin position="250"/>
        <end position="272"/>
    </location>
</feature>
<evidence type="ECO:0000259" key="8">
    <source>
        <dbReference type="PROSITE" id="PS50850"/>
    </source>
</evidence>
<name>A0A381UZL0_9ZZZZ</name>
<feature type="transmembrane region" description="Helical" evidence="7">
    <location>
        <begin position="425"/>
        <end position="449"/>
    </location>
</feature>
<dbReference type="PANTHER" id="PTHR23517">
    <property type="entry name" value="RESISTANCE PROTEIN MDTM, PUTATIVE-RELATED-RELATED"/>
    <property type="match status" value="1"/>
</dbReference>
<proteinExistence type="predicted"/>
<dbReference type="GO" id="GO:0022857">
    <property type="term" value="F:transmembrane transporter activity"/>
    <property type="evidence" value="ECO:0007669"/>
    <property type="project" value="InterPro"/>
</dbReference>
<feature type="transmembrane region" description="Helical" evidence="7">
    <location>
        <begin position="223"/>
        <end position="244"/>
    </location>
</feature>
<dbReference type="Gene3D" id="1.20.1250.20">
    <property type="entry name" value="MFS general substrate transporter like domains"/>
    <property type="match status" value="1"/>
</dbReference>
<evidence type="ECO:0000256" key="6">
    <source>
        <dbReference type="ARBA" id="ARBA00023136"/>
    </source>
</evidence>
<feature type="transmembrane region" description="Helical" evidence="7">
    <location>
        <begin position="166"/>
        <end position="185"/>
    </location>
</feature>
<keyword evidence="3" id="KW-1003">Cell membrane</keyword>
<accession>A0A381UZL0</accession>
<feature type="transmembrane region" description="Helical" evidence="7">
    <location>
        <begin position="99"/>
        <end position="125"/>
    </location>
</feature>
<feature type="transmembrane region" description="Helical" evidence="7">
    <location>
        <begin position="131"/>
        <end position="154"/>
    </location>
</feature>
<dbReference type="GO" id="GO:0005886">
    <property type="term" value="C:plasma membrane"/>
    <property type="evidence" value="ECO:0007669"/>
    <property type="project" value="UniProtKB-SubCell"/>
</dbReference>
<feature type="transmembrane region" description="Helical" evidence="7">
    <location>
        <begin position="191"/>
        <end position="211"/>
    </location>
</feature>
<dbReference type="InterPro" id="IPR050171">
    <property type="entry name" value="MFS_Transporters"/>
</dbReference>
<sequence length="497" mass="53513">MGAGTPDLDLSHWYEGIWPKLLILRLVLPCNQNLFGYWRNKWLLCGANASKKSSTLVASRWHKASLLGPSAVILALIGNRKVRREGRHLPPMNAVERRAVAALSSVLGLRMFGLFLILPVLALYAGEIDGATPAMIGVALGAYGLTQALFQVPFGLLSDRFGRKPLLVAGLLLFALGSVIAARANSIEVVILGRALQGSGAIASVVLALLADLTREEQRTKGVALVGASIGFSFLLALMLGPILDAVIGLSGIFWSTGVLALMAVPVVVWFVPSVERLPRGTGVQPAWGQVRMILQNRQLLFMDCGILVLHMVLMALFVAVPFALLETLELPRDRHWQVYVPVLGAAVLAMVPMLILSMIREHTFPVLRAGVAILFVSLLALLISDRNTGVLVVGLWLFFVAFTLLEALMPSLMSRLAPAQNKGAALGIYNTFQFLGVFIGGALGGWLFGLFGGSGVFIFSAVAVLAWLILVVVARAPKLLESRTVDLENAEQRDFS</sequence>
<keyword evidence="4 7" id="KW-0812">Transmembrane</keyword>
<evidence type="ECO:0000256" key="1">
    <source>
        <dbReference type="ARBA" id="ARBA00004651"/>
    </source>
</evidence>
<evidence type="ECO:0000256" key="5">
    <source>
        <dbReference type="ARBA" id="ARBA00022989"/>
    </source>
</evidence>
<dbReference type="InterPro" id="IPR020846">
    <property type="entry name" value="MFS_dom"/>
</dbReference>
<feature type="domain" description="Major facilitator superfamily (MFS) profile" evidence="8">
    <location>
        <begin position="99"/>
        <end position="479"/>
    </location>
</feature>
<dbReference type="InterPro" id="IPR011701">
    <property type="entry name" value="MFS"/>
</dbReference>
<dbReference type="CDD" id="cd17472">
    <property type="entry name" value="MFS_YajR_like"/>
    <property type="match status" value="1"/>
</dbReference>
<dbReference type="AlphaFoldDB" id="A0A381UZL0"/>
<feature type="transmembrane region" description="Helical" evidence="7">
    <location>
        <begin position="300"/>
        <end position="325"/>
    </location>
</feature>
<protein>
    <recommendedName>
        <fullName evidence="8">Major facilitator superfamily (MFS) profile domain-containing protein</fullName>
    </recommendedName>
</protein>
<feature type="transmembrane region" description="Helical" evidence="7">
    <location>
        <begin position="337"/>
        <end position="360"/>
    </location>
</feature>
<feature type="transmembrane region" description="Helical" evidence="7">
    <location>
        <begin position="391"/>
        <end position="413"/>
    </location>
</feature>
<evidence type="ECO:0000313" key="9">
    <source>
        <dbReference type="EMBL" id="SVA33552.1"/>
    </source>
</evidence>
<dbReference type="EMBL" id="UINC01007478">
    <property type="protein sequence ID" value="SVA33552.1"/>
    <property type="molecule type" value="Genomic_DNA"/>
</dbReference>
<dbReference type="SUPFAM" id="SSF103473">
    <property type="entry name" value="MFS general substrate transporter"/>
    <property type="match status" value="1"/>
</dbReference>
<evidence type="ECO:0000256" key="7">
    <source>
        <dbReference type="SAM" id="Phobius"/>
    </source>
</evidence>
<dbReference type="PROSITE" id="PS50850">
    <property type="entry name" value="MFS"/>
    <property type="match status" value="1"/>
</dbReference>
<comment type="subcellular location">
    <subcellularLocation>
        <location evidence="1">Cell membrane</location>
        <topology evidence="1">Multi-pass membrane protein</topology>
    </subcellularLocation>
</comment>
<dbReference type="InterPro" id="IPR036259">
    <property type="entry name" value="MFS_trans_sf"/>
</dbReference>
<organism evidence="9">
    <name type="scientific">marine metagenome</name>
    <dbReference type="NCBI Taxonomy" id="408172"/>
    <lineage>
        <taxon>unclassified sequences</taxon>
        <taxon>metagenomes</taxon>
        <taxon>ecological metagenomes</taxon>
    </lineage>
</organism>
<feature type="transmembrane region" description="Helical" evidence="7">
    <location>
        <begin position="367"/>
        <end position="385"/>
    </location>
</feature>
<feature type="non-terminal residue" evidence="9">
    <location>
        <position position="497"/>
    </location>
</feature>
<feature type="transmembrane region" description="Helical" evidence="7">
    <location>
        <begin position="455"/>
        <end position="475"/>
    </location>
</feature>
<reference evidence="9" key="1">
    <citation type="submission" date="2018-05" db="EMBL/GenBank/DDBJ databases">
        <authorList>
            <person name="Lanie J.A."/>
            <person name="Ng W.-L."/>
            <person name="Kazmierczak K.M."/>
            <person name="Andrzejewski T.M."/>
            <person name="Davidsen T.M."/>
            <person name="Wayne K.J."/>
            <person name="Tettelin H."/>
            <person name="Glass J.I."/>
            <person name="Rusch D."/>
            <person name="Podicherti R."/>
            <person name="Tsui H.-C.T."/>
            <person name="Winkler M.E."/>
        </authorList>
    </citation>
    <scope>NUCLEOTIDE SEQUENCE</scope>
</reference>
<keyword evidence="6 7" id="KW-0472">Membrane</keyword>